<comment type="caution">
    <text evidence="2">The sequence shown here is derived from an EMBL/GenBank/DDBJ whole genome shotgun (WGS) entry which is preliminary data.</text>
</comment>
<dbReference type="Proteomes" id="UP000078340">
    <property type="component" value="Unassembled WGS sequence"/>
</dbReference>
<reference evidence="2 3" key="1">
    <citation type="submission" date="2016-02" db="EMBL/GenBank/DDBJ databases">
        <title>Biosynthesis of antibiotic leucinostatins and their inhibition on Phytophthora in bio-control Purpureocillium lilacinum.</title>
        <authorList>
            <person name="Wang G."/>
            <person name="Liu Z."/>
            <person name="Lin R."/>
            <person name="Li E."/>
            <person name="Mao Z."/>
            <person name="Ling J."/>
            <person name="Yin W."/>
            <person name="Xie B."/>
        </authorList>
    </citation>
    <scope>NUCLEOTIDE SEQUENCE [LARGE SCALE GENOMIC DNA]</scope>
    <source>
        <strain evidence="2">PLFJ-1</strain>
    </source>
</reference>
<accession>A0A179HZN1</accession>
<protein>
    <submittedName>
        <fullName evidence="2">Uncharacterized protein</fullName>
    </submittedName>
</protein>
<evidence type="ECO:0000313" key="3">
    <source>
        <dbReference type="Proteomes" id="UP000078340"/>
    </source>
</evidence>
<gene>
    <name evidence="2" type="ORF">VFPFJ_01047</name>
</gene>
<proteinExistence type="predicted"/>
<feature type="region of interest" description="Disordered" evidence="1">
    <location>
        <begin position="1"/>
        <end position="31"/>
    </location>
</feature>
<name>A0A179HZN1_PURLI</name>
<feature type="compositionally biased region" description="Basic and acidic residues" evidence="1">
    <location>
        <begin position="151"/>
        <end position="165"/>
    </location>
</feature>
<dbReference type="AlphaFoldDB" id="A0A179HZN1"/>
<feature type="region of interest" description="Disordered" evidence="1">
    <location>
        <begin position="137"/>
        <end position="165"/>
    </location>
</feature>
<evidence type="ECO:0000313" key="2">
    <source>
        <dbReference type="EMBL" id="OAQ94938.1"/>
    </source>
</evidence>
<sequence length="165" mass="18400">MHACSSYNMTSPTTQARSISSNVPSRQSPSQLPYLHTYLPYLPWSSSRDARSSKEQKKTSSHQVAHSYSLIHIHTYRHTHARTRTCPNQIHMAPARAPARPPARINQSPSPGIHLSRHLGSCFCFAALLLLNPPHAGGSKLRPPSQTPFPQEKKRKELRPDLAGL</sequence>
<organism evidence="2 3">
    <name type="scientific">Purpureocillium lilacinum</name>
    <name type="common">Paecilomyces lilacinus</name>
    <dbReference type="NCBI Taxonomy" id="33203"/>
    <lineage>
        <taxon>Eukaryota</taxon>
        <taxon>Fungi</taxon>
        <taxon>Dikarya</taxon>
        <taxon>Ascomycota</taxon>
        <taxon>Pezizomycotina</taxon>
        <taxon>Sordariomycetes</taxon>
        <taxon>Hypocreomycetidae</taxon>
        <taxon>Hypocreales</taxon>
        <taxon>Ophiocordycipitaceae</taxon>
        <taxon>Purpureocillium</taxon>
    </lineage>
</organism>
<dbReference type="EMBL" id="LSBI01000001">
    <property type="protein sequence ID" value="OAQ94938.1"/>
    <property type="molecule type" value="Genomic_DNA"/>
</dbReference>
<evidence type="ECO:0000256" key="1">
    <source>
        <dbReference type="SAM" id="MobiDB-lite"/>
    </source>
</evidence>